<protein>
    <submittedName>
        <fullName evidence="7">Uncharacterized protein</fullName>
    </submittedName>
</protein>
<evidence type="ECO:0000256" key="4">
    <source>
        <dbReference type="ARBA" id="ARBA00022989"/>
    </source>
</evidence>
<dbReference type="AlphaFoldDB" id="A0AAD7UE51"/>
<keyword evidence="5" id="KW-0472">Membrane</keyword>
<proteinExistence type="inferred from homology"/>
<keyword evidence="4" id="KW-1133">Transmembrane helix</keyword>
<dbReference type="PANTHER" id="PTHR11266">
    <property type="entry name" value="PEROXISOMAL MEMBRANE PROTEIN 2, PXMP2 MPV17"/>
    <property type="match status" value="1"/>
</dbReference>
<name>A0AAD7UE51_9STRA</name>
<comment type="caution">
    <text evidence="7">The sequence shown here is derived from an EMBL/GenBank/DDBJ whole genome shotgun (WGS) entry which is preliminary data.</text>
</comment>
<keyword evidence="3" id="KW-0812">Transmembrane</keyword>
<evidence type="ECO:0000256" key="1">
    <source>
        <dbReference type="ARBA" id="ARBA00004141"/>
    </source>
</evidence>
<evidence type="ECO:0000313" key="7">
    <source>
        <dbReference type="EMBL" id="KAJ8602093.1"/>
    </source>
</evidence>
<sequence>MATAAARVFAFPKAYPFNFNLIVATLKTSAADILTQTTVERKAPHEIDWRRNASFAVFGFSYLGGFQYWLQVNMFRRWFAGMDRFTQLSFAEKLRDTRGLVTAGKQIFFDCFIHLPFMYYPTFYVVKQAVQGDDTTPDAIVSNGLTKYVTNFLPDQTAMLSVWFPADFIIFSVPLWLRLPTRHVVSFGWTAYLSFLRGK</sequence>
<reference evidence="7" key="1">
    <citation type="submission" date="2023-01" db="EMBL/GenBank/DDBJ databases">
        <title>Metagenome sequencing of chrysophaentin producing Chrysophaeum taylorii.</title>
        <authorList>
            <person name="Davison J."/>
            <person name="Bewley C."/>
        </authorList>
    </citation>
    <scope>NUCLEOTIDE SEQUENCE</scope>
    <source>
        <strain evidence="7">NIES-1699</strain>
    </source>
</reference>
<dbReference type="EMBL" id="JAQMWT010000390">
    <property type="protein sequence ID" value="KAJ8602093.1"/>
    <property type="molecule type" value="Genomic_DNA"/>
</dbReference>
<dbReference type="InterPro" id="IPR007248">
    <property type="entry name" value="Mpv17_PMP22"/>
</dbReference>
<gene>
    <name evidence="7" type="ORF">CTAYLR_001648</name>
</gene>
<dbReference type="Proteomes" id="UP001230188">
    <property type="component" value="Unassembled WGS sequence"/>
</dbReference>
<dbReference type="GO" id="GO:0005737">
    <property type="term" value="C:cytoplasm"/>
    <property type="evidence" value="ECO:0007669"/>
    <property type="project" value="TreeGrafter"/>
</dbReference>
<evidence type="ECO:0000256" key="6">
    <source>
        <dbReference type="RuleBase" id="RU363053"/>
    </source>
</evidence>
<evidence type="ECO:0000256" key="2">
    <source>
        <dbReference type="ARBA" id="ARBA00006824"/>
    </source>
</evidence>
<comment type="subcellular location">
    <subcellularLocation>
        <location evidence="1">Membrane</location>
        <topology evidence="1">Multi-pass membrane protein</topology>
    </subcellularLocation>
</comment>
<keyword evidence="8" id="KW-1185">Reference proteome</keyword>
<dbReference type="GO" id="GO:0016020">
    <property type="term" value="C:membrane"/>
    <property type="evidence" value="ECO:0007669"/>
    <property type="project" value="UniProtKB-SubCell"/>
</dbReference>
<evidence type="ECO:0000313" key="8">
    <source>
        <dbReference type="Proteomes" id="UP001230188"/>
    </source>
</evidence>
<evidence type="ECO:0000256" key="3">
    <source>
        <dbReference type="ARBA" id="ARBA00022692"/>
    </source>
</evidence>
<comment type="similarity">
    <text evidence="2 6">Belongs to the peroxisomal membrane protein PXMP2/4 family.</text>
</comment>
<organism evidence="7 8">
    <name type="scientific">Chrysophaeum taylorii</name>
    <dbReference type="NCBI Taxonomy" id="2483200"/>
    <lineage>
        <taxon>Eukaryota</taxon>
        <taxon>Sar</taxon>
        <taxon>Stramenopiles</taxon>
        <taxon>Ochrophyta</taxon>
        <taxon>Pelagophyceae</taxon>
        <taxon>Pelagomonadales</taxon>
        <taxon>Pelagomonadaceae</taxon>
        <taxon>Chrysophaeum</taxon>
    </lineage>
</organism>
<evidence type="ECO:0000256" key="5">
    <source>
        <dbReference type="ARBA" id="ARBA00023136"/>
    </source>
</evidence>
<accession>A0AAD7UE51</accession>